<evidence type="ECO:0000256" key="1">
    <source>
        <dbReference type="ARBA" id="ARBA00007017"/>
    </source>
</evidence>
<dbReference type="AlphaFoldDB" id="A0AA39QZT7"/>
<feature type="region of interest" description="Disordered" evidence="3">
    <location>
        <begin position="310"/>
        <end position="346"/>
    </location>
</feature>
<dbReference type="EMBL" id="JAFEKC020000011">
    <property type="protein sequence ID" value="KAK0512317.1"/>
    <property type="molecule type" value="Genomic_DNA"/>
</dbReference>
<protein>
    <recommendedName>
        <fullName evidence="6">Sister chromatid cohesion protein Dcc1</fullName>
    </recommendedName>
</protein>
<dbReference type="Pfam" id="PF09724">
    <property type="entry name" value="Dcc1"/>
    <property type="match status" value="1"/>
</dbReference>
<keyword evidence="2" id="KW-0235">DNA replication</keyword>
<proteinExistence type="inferred from homology"/>
<reference evidence="4" key="1">
    <citation type="submission" date="2023-03" db="EMBL/GenBank/DDBJ databases">
        <title>Complete genome of Cladonia borealis.</title>
        <authorList>
            <person name="Park H."/>
        </authorList>
    </citation>
    <scope>NUCLEOTIDE SEQUENCE</scope>
    <source>
        <strain evidence="4">ANT050790</strain>
    </source>
</reference>
<dbReference type="Proteomes" id="UP001166286">
    <property type="component" value="Unassembled WGS sequence"/>
</dbReference>
<evidence type="ECO:0000313" key="4">
    <source>
        <dbReference type="EMBL" id="KAK0512317.1"/>
    </source>
</evidence>
<dbReference type="PANTHER" id="PTHR13395">
    <property type="entry name" value="SISTER CHROMATID COHESION PROTEIN DCC1-RELATED"/>
    <property type="match status" value="1"/>
</dbReference>
<feature type="compositionally biased region" description="Basic residues" evidence="3">
    <location>
        <begin position="334"/>
        <end position="346"/>
    </location>
</feature>
<dbReference type="GO" id="GO:0006260">
    <property type="term" value="P:DNA replication"/>
    <property type="evidence" value="ECO:0007669"/>
    <property type="project" value="UniProtKB-KW"/>
</dbReference>
<comment type="similarity">
    <text evidence="1">Belongs to the DCC1 family.</text>
</comment>
<dbReference type="GO" id="GO:0034088">
    <property type="term" value="P:maintenance of mitotic sister chromatid cohesion"/>
    <property type="evidence" value="ECO:0007669"/>
    <property type="project" value="TreeGrafter"/>
</dbReference>
<dbReference type="GO" id="GO:0000775">
    <property type="term" value="C:chromosome, centromeric region"/>
    <property type="evidence" value="ECO:0007669"/>
    <property type="project" value="TreeGrafter"/>
</dbReference>
<sequence>MSTQDESGIPFEICKDQQQLRLLELPPSLLELITSKRISNLTLKSSLPGLPGQPAPNAVLCTNSQTYQVRQVQSSNSVFVLQPSEAQSADDSIPSTNLSAIAQCTATLELAPIVPAAIGFLKQHLPVYGGPQSITELTTRTPLAEKFSKESLLWNAPFSVGEFDNACKELCIFEEEDQLWIPTDSMLAGVWKSIIYAATMRSVDLGNSFDIAAFSSTVEEDGYPLTLYKAVLARLSSGDADLMEGYTALSSAIVVPWLGAILLEKQSTSAEGVLASDFMRCWQDQLPDSWRTYATLNALKGKFSEPVRSRITFDESGGNAPASSTPAKGDGKNTRKWHEKFKNARR</sequence>
<keyword evidence="5" id="KW-1185">Reference proteome</keyword>
<evidence type="ECO:0000313" key="5">
    <source>
        <dbReference type="Proteomes" id="UP001166286"/>
    </source>
</evidence>
<gene>
    <name evidence="4" type="ORF">JMJ35_005445</name>
</gene>
<evidence type="ECO:0008006" key="6">
    <source>
        <dbReference type="Google" id="ProtNLM"/>
    </source>
</evidence>
<dbReference type="GO" id="GO:0031390">
    <property type="term" value="C:Ctf18 RFC-like complex"/>
    <property type="evidence" value="ECO:0007669"/>
    <property type="project" value="InterPro"/>
</dbReference>
<evidence type="ECO:0000256" key="3">
    <source>
        <dbReference type="SAM" id="MobiDB-lite"/>
    </source>
</evidence>
<dbReference type="InterPro" id="IPR019128">
    <property type="entry name" value="Dcc1"/>
</dbReference>
<name>A0AA39QZT7_9LECA</name>
<evidence type="ECO:0000256" key="2">
    <source>
        <dbReference type="ARBA" id="ARBA00022705"/>
    </source>
</evidence>
<accession>A0AA39QZT7</accession>
<organism evidence="4 5">
    <name type="scientific">Cladonia borealis</name>
    <dbReference type="NCBI Taxonomy" id="184061"/>
    <lineage>
        <taxon>Eukaryota</taxon>
        <taxon>Fungi</taxon>
        <taxon>Dikarya</taxon>
        <taxon>Ascomycota</taxon>
        <taxon>Pezizomycotina</taxon>
        <taxon>Lecanoromycetes</taxon>
        <taxon>OSLEUM clade</taxon>
        <taxon>Lecanoromycetidae</taxon>
        <taxon>Lecanorales</taxon>
        <taxon>Lecanorineae</taxon>
        <taxon>Cladoniaceae</taxon>
        <taxon>Cladonia</taxon>
    </lineage>
</organism>
<dbReference type="GO" id="GO:0000785">
    <property type="term" value="C:chromatin"/>
    <property type="evidence" value="ECO:0007669"/>
    <property type="project" value="TreeGrafter"/>
</dbReference>
<comment type="caution">
    <text evidence="4">The sequence shown here is derived from an EMBL/GenBank/DDBJ whole genome shotgun (WGS) entry which is preliminary data.</text>
</comment>
<dbReference type="PANTHER" id="PTHR13395:SF6">
    <property type="entry name" value="SISTER CHROMATID COHESION PROTEIN DCC1"/>
    <property type="match status" value="1"/>
</dbReference>